<dbReference type="InterPro" id="IPR049192">
    <property type="entry name" value="DUF4246_C"/>
</dbReference>
<dbReference type="RefSeq" id="XP_040691707.1">
    <property type="nucleotide sequence ID" value="XM_040830224.1"/>
</dbReference>
<dbReference type="EMBL" id="KV878210">
    <property type="protein sequence ID" value="OJJ38031.1"/>
    <property type="molecule type" value="Genomic_DNA"/>
</dbReference>
<evidence type="ECO:0000259" key="2">
    <source>
        <dbReference type="Pfam" id="PF21666"/>
    </source>
</evidence>
<name>A0A1L9RSV0_ASPWE</name>
<feature type="domain" description="DUF4246" evidence="1">
    <location>
        <begin position="91"/>
        <end position="526"/>
    </location>
</feature>
<accession>A0A1L9RSV0</accession>
<dbReference type="GeneID" id="63746072"/>
<protein>
    <submittedName>
        <fullName evidence="3">Uncharacterized protein</fullName>
    </submittedName>
</protein>
<dbReference type="InterPro" id="IPR049207">
    <property type="entry name" value="DUF4246_N"/>
</dbReference>
<dbReference type="AlphaFoldDB" id="A0A1L9RSV0"/>
<dbReference type="Pfam" id="PF21666">
    <property type="entry name" value="DUF4246_N"/>
    <property type="match status" value="1"/>
</dbReference>
<proteinExistence type="predicted"/>
<evidence type="ECO:0000259" key="1">
    <source>
        <dbReference type="Pfam" id="PF14033"/>
    </source>
</evidence>
<gene>
    <name evidence="3" type="ORF">ASPWEDRAFT_167964</name>
</gene>
<dbReference type="VEuPathDB" id="FungiDB:ASPWEDRAFT_167964"/>
<evidence type="ECO:0000313" key="3">
    <source>
        <dbReference type="EMBL" id="OJJ38031.1"/>
    </source>
</evidence>
<dbReference type="PANTHER" id="PTHR33119">
    <property type="entry name" value="IFI3P"/>
    <property type="match status" value="1"/>
</dbReference>
<dbReference type="OrthoDB" id="415532at2759"/>
<sequence>MATQPSRFDLPGHTLPLNFKPAGGLFPNALDYSDVENRTVEAIYTRPELVMMQIMGAIMDKPNWEQKVFDNTITSKWRDEMANGSEDVTPKMIDWILQELKCKAEILQKDGLVRVFDHGIVTSEEAIPSELQRDLKDAVRPLEDVPETEKDYHPGSDNKVVDLVHPSLFPVIYGKSRILTDRTTDRDSCLASIAQGETLAVPPEDQTNIPEYGQHQFDFEREDYQAKRPYSRKFQWLPCDVAFTDDDGCRVTSYINNLHPRRHEKLYTVIEKVLARTIPLWNETLSPVKTETPRIPYPAVVYDPTEQEPQPANEAEAESDAFCERLDEWEKNRTILMPEPGDFSASKILPAERLNLREKFGDKGLQVIVKLATIELSPEKPEYGGGSWHVEGQLNEHICATAIYYYDSENITNNTLAFRHRADSQYVQQVDYPQNRNEYLYKVFGFPPEVEVWYDTQVTQNLGRVSTHQGRLLTFPNTMQHQVSPFSLADSSKPGHRKILAFFLVDPNLRVISSANIPPQSADWAEGNGDSLMTLDQAKEHRLELMEERKTATVQTNGIFETGEFGLCEH</sequence>
<keyword evidence="4" id="KW-1185">Reference proteome</keyword>
<organism evidence="3 4">
    <name type="scientific">Aspergillus wentii DTO 134E9</name>
    <dbReference type="NCBI Taxonomy" id="1073089"/>
    <lineage>
        <taxon>Eukaryota</taxon>
        <taxon>Fungi</taxon>
        <taxon>Dikarya</taxon>
        <taxon>Ascomycota</taxon>
        <taxon>Pezizomycotina</taxon>
        <taxon>Eurotiomycetes</taxon>
        <taxon>Eurotiomycetidae</taxon>
        <taxon>Eurotiales</taxon>
        <taxon>Aspergillaceae</taxon>
        <taxon>Aspergillus</taxon>
        <taxon>Aspergillus subgen. Cremei</taxon>
    </lineage>
</organism>
<reference evidence="4" key="1">
    <citation type="journal article" date="2017" name="Genome Biol.">
        <title>Comparative genomics reveals high biological diversity and specific adaptations in the industrially and medically important fungal genus Aspergillus.</title>
        <authorList>
            <person name="de Vries R.P."/>
            <person name="Riley R."/>
            <person name="Wiebenga A."/>
            <person name="Aguilar-Osorio G."/>
            <person name="Amillis S."/>
            <person name="Uchima C.A."/>
            <person name="Anderluh G."/>
            <person name="Asadollahi M."/>
            <person name="Askin M."/>
            <person name="Barry K."/>
            <person name="Battaglia E."/>
            <person name="Bayram O."/>
            <person name="Benocci T."/>
            <person name="Braus-Stromeyer S.A."/>
            <person name="Caldana C."/>
            <person name="Canovas D."/>
            <person name="Cerqueira G.C."/>
            <person name="Chen F."/>
            <person name="Chen W."/>
            <person name="Choi C."/>
            <person name="Clum A."/>
            <person name="Dos Santos R.A."/>
            <person name="Damasio A.R."/>
            <person name="Diallinas G."/>
            <person name="Emri T."/>
            <person name="Fekete E."/>
            <person name="Flipphi M."/>
            <person name="Freyberg S."/>
            <person name="Gallo A."/>
            <person name="Gournas C."/>
            <person name="Habgood R."/>
            <person name="Hainaut M."/>
            <person name="Harispe M.L."/>
            <person name="Henrissat B."/>
            <person name="Hilden K.S."/>
            <person name="Hope R."/>
            <person name="Hossain A."/>
            <person name="Karabika E."/>
            <person name="Karaffa L."/>
            <person name="Karanyi Z."/>
            <person name="Krasevec N."/>
            <person name="Kuo A."/>
            <person name="Kusch H."/>
            <person name="LaButti K."/>
            <person name="Lagendijk E.L."/>
            <person name="Lapidus A."/>
            <person name="Levasseur A."/>
            <person name="Lindquist E."/>
            <person name="Lipzen A."/>
            <person name="Logrieco A.F."/>
            <person name="MacCabe A."/>
            <person name="Maekelae M.R."/>
            <person name="Malavazi I."/>
            <person name="Melin P."/>
            <person name="Meyer V."/>
            <person name="Mielnichuk N."/>
            <person name="Miskei M."/>
            <person name="Molnar A.P."/>
            <person name="Mule G."/>
            <person name="Ngan C.Y."/>
            <person name="Orejas M."/>
            <person name="Orosz E."/>
            <person name="Ouedraogo J.P."/>
            <person name="Overkamp K.M."/>
            <person name="Park H.-S."/>
            <person name="Perrone G."/>
            <person name="Piumi F."/>
            <person name="Punt P.J."/>
            <person name="Ram A.F."/>
            <person name="Ramon A."/>
            <person name="Rauscher S."/>
            <person name="Record E."/>
            <person name="Riano-Pachon D.M."/>
            <person name="Robert V."/>
            <person name="Roehrig J."/>
            <person name="Ruller R."/>
            <person name="Salamov A."/>
            <person name="Salih N.S."/>
            <person name="Samson R.A."/>
            <person name="Sandor E."/>
            <person name="Sanguinetti M."/>
            <person name="Schuetze T."/>
            <person name="Sepcic K."/>
            <person name="Shelest E."/>
            <person name="Sherlock G."/>
            <person name="Sophianopoulou V."/>
            <person name="Squina F.M."/>
            <person name="Sun H."/>
            <person name="Susca A."/>
            <person name="Todd R.B."/>
            <person name="Tsang A."/>
            <person name="Unkles S.E."/>
            <person name="van de Wiele N."/>
            <person name="van Rossen-Uffink D."/>
            <person name="Oliveira J.V."/>
            <person name="Vesth T.C."/>
            <person name="Visser J."/>
            <person name="Yu J.-H."/>
            <person name="Zhou M."/>
            <person name="Andersen M.R."/>
            <person name="Archer D.B."/>
            <person name="Baker S.E."/>
            <person name="Benoit I."/>
            <person name="Brakhage A.A."/>
            <person name="Braus G.H."/>
            <person name="Fischer R."/>
            <person name="Frisvad J.C."/>
            <person name="Goldman G.H."/>
            <person name="Houbraken J."/>
            <person name="Oakley B."/>
            <person name="Pocsi I."/>
            <person name="Scazzocchio C."/>
            <person name="Seiboth B."/>
            <person name="vanKuyk P.A."/>
            <person name="Wortman J."/>
            <person name="Dyer P.S."/>
            <person name="Grigoriev I.V."/>
        </authorList>
    </citation>
    <scope>NUCLEOTIDE SEQUENCE [LARGE SCALE GENOMIC DNA]</scope>
    <source>
        <strain evidence="4">DTO 134E9</strain>
    </source>
</reference>
<dbReference type="PANTHER" id="PTHR33119:SF1">
    <property type="entry name" value="FE2OG DIOXYGENASE DOMAIN-CONTAINING PROTEIN"/>
    <property type="match status" value="1"/>
</dbReference>
<evidence type="ECO:0000313" key="4">
    <source>
        <dbReference type="Proteomes" id="UP000184383"/>
    </source>
</evidence>
<dbReference type="STRING" id="1073089.A0A1L9RSV0"/>
<dbReference type="InterPro" id="IPR025340">
    <property type="entry name" value="DUF4246"/>
</dbReference>
<dbReference type="Pfam" id="PF14033">
    <property type="entry name" value="DUF4246"/>
    <property type="match status" value="1"/>
</dbReference>
<feature type="domain" description="DUF4246" evidence="2">
    <location>
        <begin position="10"/>
        <end position="80"/>
    </location>
</feature>
<dbReference type="Proteomes" id="UP000184383">
    <property type="component" value="Unassembled WGS sequence"/>
</dbReference>